<keyword evidence="1" id="KW-0812">Transmembrane</keyword>
<reference evidence="2 3" key="1">
    <citation type="submission" date="2020-05" db="EMBL/GenBank/DDBJ databases">
        <authorList>
            <person name="Khan S.A."/>
            <person name="Jeon C.O."/>
            <person name="Chun B.H."/>
        </authorList>
    </citation>
    <scope>NUCLEOTIDE SEQUENCE [LARGE SCALE GENOMIC DNA]</scope>
    <source>
        <strain evidence="2 3">B156</strain>
    </source>
</reference>
<keyword evidence="1" id="KW-1133">Transmembrane helix</keyword>
<feature type="transmembrane region" description="Helical" evidence="1">
    <location>
        <begin position="47"/>
        <end position="69"/>
    </location>
</feature>
<sequence>MNGFEFYVVIAQAIVETLAVLGLYLLIKGRSRFFVRLRGKWLVAEMLWRWAAVWSLACMVGAIVFAFAFRWYTASIISMTHVVVLCLYVCFVVPYVNTGRRAHAHHHAH</sequence>
<dbReference type="AlphaFoldDB" id="A0A849KCA5"/>
<dbReference type="RefSeq" id="WP_171556968.1">
    <property type="nucleotide sequence ID" value="NZ_JABFCS010000001.1"/>
</dbReference>
<feature type="transmembrane region" description="Helical" evidence="1">
    <location>
        <begin position="75"/>
        <end position="96"/>
    </location>
</feature>
<proteinExistence type="predicted"/>
<evidence type="ECO:0000313" key="2">
    <source>
        <dbReference type="EMBL" id="NNU42625.1"/>
    </source>
</evidence>
<keyword evidence="1" id="KW-0472">Membrane</keyword>
<reference evidence="2 3" key="2">
    <citation type="submission" date="2020-06" db="EMBL/GenBank/DDBJ databases">
        <title>Ramlibacter rhizophilus sp. nov., isolated from rhizosphere soil of national flower Mugunghwa from South Korea.</title>
        <authorList>
            <person name="Zheng-Fei Y."/>
            <person name="Huan T."/>
        </authorList>
    </citation>
    <scope>NUCLEOTIDE SEQUENCE [LARGE SCALE GENOMIC DNA]</scope>
    <source>
        <strain evidence="2 3">B156</strain>
    </source>
</reference>
<accession>A0A849KCA5</accession>
<gene>
    <name evidence="2" type="ORF">HK415_04745</name>
</gene>
<evidence type="ECO:0000256" key="1">
    <source>
        <dbReference type="SAM" id="Phobius"/>
    </source>
</evidence>
<organism evidence="2 3">
    <name type="scientific">Ramlibacter montanisoli</name>
    <dbReference type="NCBI Taxonomy" id="2732512"/>
    <lineage>
        <taxon>Bacteria</taxon>
        <taxon>Pseudomonadati</taxon>
        <taxon>Pseudomonadota</taxon>
        <taxon>Betaproteobacteria</taxon>
        <taxon>Burkholderiales</taxon>
        <taxon>Comamonadaceae</taxon>
        <taxon>Ramlibacter</taxon>
    </lineage>
</organism>
<dbReference type="Proteomes" id="UP000552954">
    <property type="component" value="Unassembled WGS sequence"/>
</dbReference>
<name>A0A849KCA5_9BURK</name>
<comment type="caution">
    <text evidence="2">The sequence shown here is derived from an EMBL/GenBank/DDBJ whole genome shotgun (WGS) entry which is preliminary data.</text>
</comment>
<feature type="transmembrane region" description="Helical" evidence="1">
    <location>
        <begin position="6"/>
        <end position="27"/>
    </location>
</feature>
<keyword evidence="3" id="KW-1185">Reference proteome</keyword>
<evidence type="ECO:0000313" key="3">
    <source>
        <dbReference type="Proteomes" id="UP000552954"/>
    </source>
</evidence>
<protein>
    <submittedName>
        <fullName evidence="2">Uncharacterized protein</fullName>
    </submittedName>
</protein>
<dbReference type="EMBL" id="JABFCS010000001">
    <property type="protein sequence ID" value="NNU42625.1"/>
    <property type="molecule type" value="Genomic_DNA"/>
</dbReference>